<dbReference type="Pfam" id="PF00892">
    <property type="entry name" value="EamA"/>
    <property type="match status" value="2"/>
</dbReference>
<feature type="transmembrane region" description="Helical" evidence="1">
    <location>
        <begin position="253"/>
        <end position="272"/>
    </location>
</feature>
<dbReference type="InterPro" id="IPR037185">
    <property type="entry name" value="EmrE-like"/>
</dbReference>
<feature type="transmembrane region" description="Helical" evidence="1">
    <location>
        <begin position="186"/>
        <end position="207"/>
    </location>
</feature>
<gene>
    <name evidence="3" type="ORF">PAUR_a1084</name>
</gene>
<dbReference type="InterPro" id="IPR000620">
    <property type="entry name" value="EamA_dom"/>
</dbReference>
<feature type="transmembrane region" description="Helical" evidence="1">
    <location>
        <begin position="6"/>
        <end position="25"/>
    </location>
</feature>
<dbReference type="EMBL" id="AQGV01000012">
    <property type="protein sequence ID" value="MBE0367672.1"/>
    <property type="molecule type" value="Genomic_DNA"/>
</dbReference>
<feature type="transmembrane region" description="Helical" evidence="1">
    <location>
        <begin position="68"/>
        <end position="87"/>
    </location>
</feature>
<evidence type="ECO:0000256" key="1">
    <source>
        <dbReference type="SAM" id="Phobius"/>
    </source>
</evidence>
<keyword evidence="1" id="KW-0812">Transmembrane</keyword>
<keyword evidence="4" id="KW-1185">Reference proteome</keyword>
<feature type="transmembrane region" description="Helical" evidence="1">
    <location>
        <begin position="227"/>
        <end position="247"/>
    </location>
</feature>
<comment type="caution">
    <text evidence="3">The sequence shown here is derived from an EMBL/GenBank/DDBJ whole genome shotgun (WGS) entry which is preliminary data.</text>
</comment>
<feature type="domain" description="EamA" evidence="2">
    <location>
        <begin position="156"/>
        <end position="296"/>
    </location>
</feature>
<dbReference type="Proteomes" id="UP000615755">
    <property type="component" value="Unassembled WGS sequence"/>
</dbReference>
<keyword evidence="1" id="KW-1133">Transmembrane helix</keyword>
<dbReference type="SUPFAM" id="SSF103481">
    <property type="entry name" value="Multidrug resistance efflux transporter EmrE"/>
    <property type="match status" value="2"/>
</dbReference>
<feature type="transmembrane region" description="Helical" evidence="1">
    <location>
        <begin position="123"/>
        <end position="142"/>
    </location>
</feature>
<feature type="transmembrane region" description="Helical" evidence="1">
    <location>
        <begin position="279"/>
        <end position="297"/>
    </location>
</feature>
<name>A0ABR9EA23_9GAMM</name>
<organism evidence="3 4">
    <name type="scientific">Pseudoalteromonas aurantia 208</name>
    <dbReference type="NCBI Taxonomy" id="1314867"/>
    <lineage>
        <taxon>Bacteria</taxon>
        <taxon>Pseudomonadati</taxon>
        <taxon>Pseudomonadota</taxon>
        <taxon>Gammaproteobacteria</taxon>
        <taxon>Alteromonadales</taxon>
        <taxon>Pseudoalteromonadaceae</taxon>
        <taxon>Pseudoalteromonas</taxon>
    </lineage>
</organism>
<sequence length="298" mass="31554">MLGVGLGEIAAISAAMVWASSTVIYKRFSHSLSPLELNISKGVMACTMMCISLVLLQDSAIPSEINAWIWLVASGVIGIAVGDSAYFAALRNIGPARTLVIESMAPAITGILNILILGTYLNAMAWTGIIVTTIGVILAIKPRIKLPPLDKKKYKIGVCFALLAAACQAAGMVMSKAGMADEATSSLWAAMIRLFSGTMTVAMLVVFLKDHSINQAVKLSGISNKKWLIVAVFFGTFIGLWLQLGAVKYTDPAIAQTLLATAPLMVMTLALIKKEVITRNMIIGGVFAFFGVAVLLSA</sequence>
<keyword evidence="1" id="KW-0472">Membrane</keyword>
<feature type="transmembrane region" description="Helical" evidence="1">
    <location>
        <begin position="154"/>
        <end position="174"/>
    </location>
</feature>
<evidence type="ECO:0000259" key="2">
    <source>
        <dbReference type="Pfam" id="PF00892"/>
    </source>
</evidence>
<evidence type="ECO:0000313" key="4">
    <source>
        <dbReference type="Proteomes" id="UP000615755"/>
    </source>
</evidence>
<dbReference type="PANTHER" id="PTHR22911">
    <property type="entry name" value="ACYL-MALONYL CONDENSING ENZYME-RELATED"/>
    <property type="match status" value="1"/>
</dbReference>
<proteinExistence type="predicted"/>
<dbReference type="PANTHER" id="PTHR22911:SF137">
    <property type="entry name" value="SOLUTE CARRIER FAMILY 35 MEMBER G2-RELATED"/>
    <property type="match status" value="1"/>
</dbReference>
<protein>
    <recommendedName>
        <fullName evidence="2">EamA domain-containing protein</fullName>
    </recommendedName>
</protein>
<dbReference type="RefSeq" id="WP_192507069.1">
    <property type="nucleotide sequence ID" value="NZ_AQGV01000012.1"/>
</dbReference>
<reference evidence="3 4" key="1">
    <citation type="submission" date="2015-03" db="EMBL/GenBank/DDBJ databases">
        <title>Genome sequence of Pseudoalteromonas aurantia.</title>
        <authorList>
            <person name="Xie B.-B."/>
            <person name="Rong J.-C."/>
            <person name="Qin Q.-L."/>
            <person name="Zhang Y.-Z."/>
        </authorList>
    </citation>
    <scope>NUCLEOTIDE SEQUENCE [LARGE SCALE GENOMIC DNA]</scope>
    <source>
        <strain evidence="3 4">208</strain>
    </source>
</reference>
<accession>A0ABR9EA23</accession>
<evidence type="ECO:0000313" key="3">
    <source>
        <dbReference type="EMBL" id="MBE0367672.1"/>
    </source>
</evidence>
<feature type="transmembrane region" description="Helical" evidence="1">
    <location>
        <begin position="37"/>
        <end position="56"/>
    </location>
</feature>
<feature type="domain" description="EamA" evidence="2">
    <location>
        <begin position="6"/>
        <end position="139"/>
    </location>
</feature>